<evidence type="ECO:0000256" key="1">
    <source>
        <dbReference type="SAM" id="MobiDB-lite"/>
    </source>
</evidence>
<feature type="chain" id="PRO_5022927262" evidence="2">
    <location>
        <begin position="27"/>
        <end position="241"/>
    </location>
</feature>
<keyword evidence="2" id="KW-0732">Signal</keyword>
<accession>A0A5B0PIW4</accession>
<name>A0A5B0PIW4_PUCGR</name>
<dbReference type="AlphaFoldDB" id="A0A5B0PIW4"/>
<comment type="caution">
    <text evidence="3">The sequence shown here is derived from an EMBL/GenBank/DDBJ whole genome shotgun (WGS) entry which is preliminary data.</text>
</comment>
<evidence type="ECO:0000313" key="4">
    <source>
        <dbReference type="Proteomes" id="UP000325313"/>
    </source>
</evidence>
<feature type="signal peptide" evidence="2">
    <location>
        <begin position="1"/>
        <end position="26"/>
    </location>
</feature>
<sequence>MPLNLSYLSVVLLLGFFSVIETRAIAKTTRQHVSEYVRQAEQSFPVDEEYYQYPATNEAFAEEYPVYQTSRSIVTDDMPPDFLSAFKPYLMSDIPLQRASMADEGSGSQAMPSQFASSESRVEDNSSPKLVAPTTAVKAKKPKPATPTPTQTRDAEPAPQTFDSPRVEKAAMAAMQPLGSISRAQTNGLLSAPLNLLSGKEAIPDFGFVNNKNIDGQLRKVTYGVDDKGNIVEHSAQVVNS</sequence>
<evidence type="ECO:0000313" key="3">
    <source>
        <dbReference type="EMBL" id="KAA1100530.1"/>
    </source>
</evidence>
<gene>
    <name evidence="3" type="ORF">PGTUg99_017762</name>
</gene>
<reference evidence="3 4" key="1">
    <citation type="submission" date="2019-05" db="EMBL/GenBank/DDBJ databases">
        <title>Emergence of the Ug99 lineage of the wheat stem rust pathogen through somatic hybridization.</title>
        <authorList>
            <person name="Li F."/>
            <person name="Upadhyaya N.M."/>
            <person name="Sperschneider J."/>
            <person name="Matny O."/>
            <person name="Nguyen-Phuc H."/>
            <person name="Mago R."/>
            <person name="Raley C."/>
            <person name="Miller M.E."/>
            <person name="Silverstein K.A.T."/>
            <person name="Henningsen E."/>
            <person name="Hirsch C.D."/>
            <person name="Visser B."/>
            <person name="Pretorius Z.A."/>
            <person name="Steffenson B.J."/>
            <person name="Schwessinger B."/>
            <person name="Dodds P.N."/>
            <person name="Figueroa M."/>
        </authorList>
    </citation>
    <scope>NUCLEOTIDE SEQUENCE [LARGE SCALE GENOMIC DNA]</scope>
    <source>
        <strain evidence="3 4">Ug99</strain>
    </source>
</reference>
<organism evidence="3 4">
    <name type="scientific">Puccinia graminis f. sp. tritici</name>
    <dbReference type="NCBI Taxonomy" id="56615"/>
    <lineage>
        <taxon>Eukaryota</taxon>
        <taxon>Fungi</taxon>
        <taxon>Dikarya</taxon>
        <taxon>Basidiomycota</taxon>
        <taxon>Pucciniomycotina</taxon>
        <taxon>Pucciniomycetes</taxon>
        <taxon>Pucciniales</taxon>
        <taxon>Pucciniaceae</taxon>
        <taxon>Puccinia</taxon>
    </lineage>
</organism>
<dbReference type="EMBL" id="VDEP01000340">
    <property type="protein sequence ID" value="KAA1100530.1"/>
    <property type="molecule type" value="Genomic_DNA"/>
</dbReference>
<feature type="compositionally biased region" description="Polar residues" evidence="1">
    <location>
        <begin position="106"/>
        <end position="119"/>
    </location>
</feature>
<evidence type="ECO:0000256" key="2">
    <source>
        <dbReference type="SAM" id="SignalP"/>
    </source>
</evidence>
<feature type="region of interest" description="Disordered" evidence="1">
    <location>
        <begin position="101"/>
        <end position="162"/>
    </location>
</feature>
<protein>
    <submittedName>
        <fullName evidence="3">Uncharacterized protein</fullName>
    </submittedName>
</protein>
<dbReference type="Proteomes" id="UP000325313">
    <property type="component" value="Unassembled WGS sequence"/>
</dbReference>
<proteinExistence type="predicted"/>